<protein>
    <submittedName>
        <fullName evidence="1">Capsid</fullName>
    </submittedName>
</protein>
<sequence length="232" mass="26638">MKNYGKYIKKTRRTFRKTSRFANKARRIRSNKRFQRRLNSIAEKKIKIVANNDAAMVPCTSAGLFNDGLIKSCWPAMGTGTNERIGSQIFIRSITLEVYICNVSDAIKTNGLVGLFIAKERRGGALRTIVVNSLFDAGKPYLHWEVYKQRCIKKMWLKTRHMEFTSGELTQTPRFKYKFKIMKNASLDIISTIPNIPDIYFLPVYFDAPFSQVGATGPARYYARVTMSYTDV</sequence>
<proteinExistence type="predicted"/>
<gene>
    <name evidence="1" type="primary">Cap</name>
</gene>
<name>A0A2K9LUT2_9VIRU</name>
<dbReference type="Gene3D" id="2.60.120.20">
    <property type="match status" value="1"/>
</dbReference>
<reference evidence="1" key="1">
    <citation type="submission" date="2017-01" db="EMBL/GenBank/DDBJ databases">
        <title>High-throughput sequencing uncovers low homogeneity in the biogeography of single-stranded DNA viruses.</title>
        <authorList>
            <person name="Pearson V.M."/>
            <person name="Rokyta D.R."/>
        </authorList>
    </citation>
    <scope>NUCLEOTIDE SEQUENCE</scope>
</reference>
<accession>A0A2K9LUT2</accession>
<evidence type="ECO:0000313" key="1">
    <source>
        <dbReference type="EMBL" id="AUM61845.1"/>
    </source>
</evidence>
<organism evidence="1">
    <name type="scientific">uncultured virus</name>
    <dbReference type="NCBI Taxonomy" id="340016"/>
    <lineage>
        <taxon>Viruses</taxon>
        <taxon>environmental samples</taxon>
    </lineage>
</organism>
<dbReference type="EMBL" id="KY487889">
    <property type="protein sequence ID" value="AUM61845.1"/>
    <property type="molecule type" value="Genomic_DNA"/>
</dbReference>
<dbReference type="InterPro" id="IPR029053">
    <property type="entry name" value="Viral_coat"/>
</dbReference>